<dbReference type="PANTHER" id="PTHR13806:SF46">
    <property type="entry name" value="FLOTILLIN-1-RELATED"/>
    <property type="match status" value="1"/>
</dbReference>
<dbReference type="InterPro" id="IPR027705">
    <property type="entry name" value="Flotillin_fam"/>
</dbReference>
<keyword evidence="8" id="KW-1185">Reference proteome</keyword>
<dbReference type="Pfam" id="PF01145">
    <property type="entry name" value="Band_7"/>
    <property type="match status" value="1"/>
</dbReference>
<dbReference type="InterPro" id="IPR001107">
    <property type="entry name" value="Band_7"/>
</dbReference>
<keyword evidence="5" id="KW-0812">Transmembrane</keyword>
<comment type="caution">
    <text evidence="7">The sequence shown here is derived from an EMBL/GenBank/DDBJ whole genome shotgun (WGS) entry which is preliminary data.</text>
</comment>
<evidence type="ECO:0000256" key="3">
    <source>
        <dbReference type="ARBA" id="ARBA00023136"/>
    </source>
</evidence>
<organism evidence="7 8">
    <name type="scientific">Leucobacter edaphi</name>
    <dbReference type="NCBI Taxonomy" id="2796472"/>
    <lineage>
        <taxon>Bacteria</taxon>
        <taxon>Bacillati</taxon>
        <taxon>Actinomycetota</taxon>
        <taxon>Actinomycetes</taxon>
        <taxon>Micrococcales</taxon>
        <taxon>Microbacteriaceae</taxon>
        <taxon>Leucobacter</taxon>
    </lineage>
</organism>
<dbReference type="SMART" id="SM00244">
    <property type="entry name" value="PHB"/>
    <property type="match status" value="1"/>
</dbReference>
<feature type="transmembrane region" description="Helical" evidence="5">
    <location>
        <begin position="6"/>
        <end position="26"/>
    </location>
</feature>
<proteinExistence type="inferred from homology"/>
<evidence type="ECO:0000256" key="5">
    <source>
        <dbReference type="SAM" id="Phobius"/>
    </source>
</evidence>
<feature type="compositionally biased region" description="Basic and acidic residues" evidence="4">
    <location>
        <begin position="499"/>
        <end position="508"/>
    </location>
</feature>
<evidence type="ECO:0000313" key="8">
    <source>
        <dbReference type="Proteomes" id="UP000618733"/>
    </source>
</evidence>
<evidence type="ECO:0000256" key="1">
    <source>
        <dbReference type="ARBA" id="ARBA00004370"/>
    </source>
</evidence>
<dbReference type="PANTHER" id="PTHR13806">
    <property type="entry name" value="FLOTILLIN-RELATED"/>
    <property type="match status" value="1"/>
</dbReference>
<dbReference type="GO" id="GO:0002020">
    <property type="term" value="F:protease binding"/>
    <property type="evidence" value="ECO:0007669"/>
    <property type="project" value="TreeGrafter"/>
</dbReference>
<protein>
    <submittedName>
        <fullName evidence="7">Flotillin family protein</fullName>
    </submittedName>
</protein>
<dbReference type="Gene3D" id="3.30.479.30">
    <property type="entry name" value="Band 7 domain"/>
    <property type="match status" value="1"/>
</dbReference>
<dbReference type="GO" id="GO:0072659">
    <property type="term" value="P:protein localization to plasma membrane"/>
    <property type="evidence" value="ECO:0007669"/>
    <property type="project" value="TreeGrafter"/>
</dbReference>
<feature type="region of interest" description="Disordered" evidence="4">
    <location>
        <begin position="465"/>
        <end position="525"/>
    </location>
</feature>
<dbReference type="InterPro" id="IPR036013">
    <property type="entry name" value="Band_7/SPFH_dom_sf"/>
</dbReference>
<feature type="compositionally biased region" description="Basic and acidic residues" evidence="4">
    <location>
        <begin position="467"/>
        <end position="476"/>
    </location>
</feature>
<dbReference type="CDD" id="cd03399">
    <property type="entry name" value="SPFH_flotillin"/>
    <property type="match status" value="1"/>
</dbReference>
<name>A0A934QCY0_9MICO</name>
<evidence type="ECO:0000259" key="6">
    <source>
        <dbReference type="SMART" id="SM00244"/>
    </source>
</evidence>
<evidence type="ECO:0000313" key="7">
    <source>
        <dbReference type="EMBL" id="MBK0422324.1"/>
    </source>
</evidence>
<sequence>MILASPAIIGIFGAVIALVLIALVIIKRYKIAKPDEAIIVTGGKGKEVVDASGQRTRDLSGQKVVTGGGVFVLPFVQKSFTISLRSRRLSITTEAQTTDGITIQAQAVAVVKVGGTQEMIRAAAQRFLSNSDEIDESTQEVLSGSLRSIIGGLTVLQIIRDRAVVAQSVLEAAEEALTKQGLVVDTLQIQEIRDGADYITNIGRPEAAKVRQQADIAETNAYQASQEAKIAAERVLLDRNRELKLRQAEIQVETDKATAQASAAEPLEQAIQQQAIVEQQQITAQKEVALRTEKLNADVRAVAEAEAYRVEALAKADAAAAVSAAEGRATAVEREGLANRAARIAASEALAAEGRAEAEAIEAKGTAEAAAIDARARALETQSQAVLAQELIHLLPEIAGEYANAIGAIDSMTVVSADGTGKVAADAMGNIKGLMEMAKDTVGIDLAAMFNGVVAGGAAGAAAGRAARGDRGDRGEQPTARRAAGTGHSAEAENQSSPEHAHGDRAGHSDPSAADSARTDSARTGAAGSAAAGALNSAGTALDAAGTALDSAGASIDAAGAAVESAARRAADDLGRAAGDLGSAARRATEE</sequence>
<dbReference type="EMBL" id="JAEHOI010000009">
    <property type="protein sequence ID" value="MBK0422324.1"/>
    <property type="molecule type" value="Genomic_DNA"/>
</dbReference>
<comment type="similarity">
    <text evidence="2">Belongs to the band 7/mec-2 family. Flotillin subfamily.</text>
</comment>
<evidence type="ECO:0000256" key="4">
    <source>
        <dbReference type="SAM" id="MobiDB-lite"/>
    </source>
</evidence>
<dbReference type="GO" id="GO:0005886">
    <property type="term" value="C:plasma membrane"/>
    <property type="evidence" value="ECO:0007669"/>
    <property type="project" value="TreeGrafter"/>
</dbReference>
<dbReference type="AlphaFoldDB" id="A0A934QCY0"/>
<feature type="domain" description="Band 7" evidence="6">
    <location>
        <begin position="37"/>
        <end position="206"/>
    </location>
</feature>
<reference evidence="7" key="1">
    <citation type="submission" date="2020-12" db="EMBL/GenBank/DDBJ databases">
        <title>Leucobacter sp. CAS2, isolated from Chromium sludge.</title>
        <authorList>
            <person name="Xu Z."/>
        </authorList>
    </citation>
    <scope>NUCLEOTIDE SEQUENCE</scope>
    <source>
        <strain evidence="7">CSA2</strain>
    </source>
</reference>
<accession>A0A934QCY0</accession>
<comment type="subcellular location">
    <subcellularLocation>
        <location evidence="1">Membrane</location>
    </subcellularLocation>
</comment>
<dbReference type="Proteomes" id="UP000618733">
    <property type="component" value="Unassembled WGS sequence"/>
</dbReference>
<keyword evidence="3 5" id="KW-0472">Membrane</keyword>
<dbReference type="Pfam" id="PF15975">
    <property type="entry name" value="Flot"/>
    <property type="match status" value="1"/>
</dbReference>
<keyword evidence="5" id="KW-1133">Transmembrane helix</keyword>
<evidence type="ECO:0000256" key="2">
    <source>
        <dbReference type="ARBA" id="ARBA00007161"/>
    </source>
</evidence>
<dbReference type="SUPFAM" id="SSF117892">
    <property type="entry name" value="Band 7/SPFH domain"/>
    <property type="match status" value="1"/>
</dbReference>
<gene>
    <name evidence="7" type="ORF">JD292_09585</name>
</gene>
<dbReference type="RefSeq" id="WP_200132523.1">
    <property type="nucleotide sequence ID" value="NZ_JAEHOI010000009.1"/>
</dbReference>
<dbReference type="InterPro" id="IPR031905">
    <property type="entry name" value="Flotillin_C"/>
</dbReference>